<evidence type="ECO:0000313" key="2">
    <source>
        <dbReference type="EMBL" id="CAI8010054.1"/>
    </source>
</evidence>
<accession>A0AA35RF45</accession>
<feature type="non-terminal residue" evidence="2">
    <location>
        <position position="1"/>
    </location>
</feature>
<feature type="compositionally biased region" description="Basic residues" evidence="1">
    <location>
        <begin position="313"/>
        <end position="322"/>
    </location>
</feature>
<feature type="compositionally biased region" description="Polar residues" evidence="1">
    <location>
        <begin position="270"/>
        <end position="298"/>
    </location>
</feature>
<name>A0AA35RF45_GEOBA</name>
<feature type="region of interest" description="Disordered" evidence="1">
    <location>
        <begin position="109"/>
        <end position="359"/>
    </location>
</feature>
<dbReference type="EMBL" id="CASHTH010001006">
    <property type="protein sequence ID" value="CAI8010054.1"/>
    <property type="molecule type" value="Genomic_DNA"/>
</dbReference>
<sequence length="359" mass="36915">AVIESSQPTAVPPVSAGVCTSGSIQSSSETVAAYVAAETSVIPFSVGDCFTAPEVNVVTAAAEAVAPLASLAQEILPTRPKLITNVPSTLASLRCGDLAPKSNVMWSQSGAVEEPSLKPPETSETPPLEIQHKSTSGSPVCESSGEVLQGTVHQHLAQSTPVVPTATRTASNSGESVAPPLQPPAEPLQEKKQIVRIKRRKVVKTAPESDKNEGKVVKTASESSMSSGEAGEAAASLKEGGRGLDKKDEVSKPQEVKSRTGRAIKPSWKVAQQASSTQGLKCTNSPSTKASVLPTNSNGEGGDDVRAGDRVGKVVKKGRPRIVKTSTAKKSSATSSLSLADVVGGWTEEASGSPDQHSG</sequence>
<protein>
    <submittedName>
        <fullName evidence="2">Uncharacterized protein</fullName>
    </submittedName>
</protein>
<feature type="compositionally biased region" description="Basic and acidic residues" evidence="1">
    <location>
        <begin position="303"/>
        <end position="312"/>
    </location>
</feature>
<proteinExistence type="predicted"/>
<evidence type="ECO:0000256" key="1">
    <source>
        <dbReference type="SAM" id="MobiDB-lite"/>
    </source>
</evidence>
<feature type="compositionally biased region" description="Basic and acidic residues" evidence="1">
    <location>
        <begin position="239"/>
        <end position="258"/>
    </location>
</feature>
<organism evidence="2 3">
    <name type="scientific">Geodia barretti</name>
    <name type="common">Barrett's horny sponge</name>
    <dbReference type="NCBI Taxonomy" id="519541"/>
    <lineage>
        <taxon>Eukaryota</taxon>
        <taxon>Metazoa</taxon>
        <taxon>Porifera</taxon>
        <taxon>Demospongiae</taxon>
        <taxon>Heteroscleromorpha</taxon>
        <taxon>Tetractinellida</taxon>
        <taxon>Astrophorina</taxon>
        <taxon>Geodiidae</taxon>
        <taxon>Geodia</taxon>
    </lineage>
</organism>
<feature type="compositionally biased region" description="Low complexity" evidence="1">
    <location>
        <begin position="323"/>
        <end position="340"/>
    </location>
</feature>
<keyword evidence="3" id="KW-1185">Reference proteome</keyword>
<feature type="compositionally biased region" description="Basic residues" evidence="1">
    <location>
        <begin position="194"/>
        <end position="203"/>
    </location>
</feature>
<reference evidence="2" key="1">
    <citation type="submission" date="2023-03" db="EMBL/GenBank/DDBJ databases">
        <authorList>
            <person name="Steffen K."/>
            <person name="Cardenas P."/>
        </authorList>
    </citation>
    <scope>NUCLEOTIDE SEQUENCE</scope>
</reference>
<gene>
    <name evidence="2" type="ORF">GBAR_LOCUS6672</name>
</gene>
<feature type="compositionally biased region" description="Polar residues" evidence="1">
    <location>
        <begin position="156"/>
        <end position="175"/>
    </location>
</feature>
<feature type="compositionally biased region" description="Low complexity" evidence="1">
    <location>
        <begin position="220"/>
        <end position="238"/>
    </location>
</feature>
<dbReference type="AlphaFoldDB" id="A0AA35RF45"/>
<dbReference type="Proteomes" id="UP001174909">
    <property type="component" value="Unassembled WGS sequence"/>
</dbReference>
<feature type="compositionally biased region" description="Basic and acidic residues" evidence="1">
    <location>
        <begin position="207"/>
        <end position="216"/>
    </location>
</feature>
<comment type="caution">
    <text evidence="2">The sequence shown here is derived from an EMBL/GenBank/DDBJ whole genome shotgun (WGS) entry which is preliminary data.</text>
</comment>
<evidence type="ECO:0000313" key="3">
    <source>
        <dbReference type="Proteomes" id="UP001174909"/>
    </source>
</evidence>